<reference evidence="1 2" key="1">
    <citation type="submission" date="2019-04" db="EMBL/GenBank/DDBJ databases">
        <title>Genome sequence of Pelagicola litoralis CL-ES2.</title>
        <authorList>
            <person name="Cao J."/>
        </authorList>
    </citation>
    <scope>NUCLEOTIDE SEQUENCE [LARGE SCALE GENOMIC DNA]</scope>
    <source>
        <strain evidence="1 2">CL-ES2</strain>
    </source>
</reference>
<keyword evidence="2" id="KW-1185">Reference proteome</keyword>
<evidence type="ECO:0000313" key="2">
    <source>
        <dbReference type="Proteomes" id="UP000306575"/>
    </source>
</evidence>
<dbReference type="OrthoDB" id="7390113at2"/>
<dbReference type="GO" id="GO:0005886">
    <property type="term" value="C:plasma membrane"/>
    <property type="evidence" value="ECO:0007669"/>
    <property type="project" value="TreeGrafter"/>
</dbReference>
<dbReference type="AlphaFoldDB" id="A0A4U7N915"/>
<dbReference type="Gene3D" id="1.10.8.60">
    <property type="match status" value="1"/>
</dbReference>
<dbReference type="SUPFAM" id="SSF52540">
    <property type="entry name" value="P-loop containing nucleoside triphosphate hydrolases"/>
    <property type="match status" value="1"/>
</dbReference>
<sequence length="223" mass="24316">MHKQLNLTLPFRTALGRDDFFVSPANAMAIGLIDSWPNWPSGKLVLAGAAGSGKTHLVHVWATVSQAKIIPATDLVDADIPFLAQGPVAVEDVHAIRGDLAAQKALFHLHNLTLAEGNTLLLTGAADPKHWALELPDLMSRMQGTTVATLDQPDDMLLSVVMAKLFNDRQLMPSLDTIPYLVKHMDRSFETAQSLVARLDSLSMSEKRPVTRALAKRVLQDTL</sequence>
<gene>
    <name evidence="1" type="ORF">FAP39_04450</name>
</gene>
<accession>A0A4U7N915</accession>
<dbReference type="EMBL" id="SULI01000003">
    <property type="protein sequence ID" value="TKZ21856.1"/>
    <property type="molecule type" value="Genomic_DNA"/>
</dbReference>
<dbReference type="PANTHER" id="PTHR30050">
    <property type="entry name" value="CHROMOSOMAL REPLICATION INITIATOR PROTEIN DNAA"/>
    <property type="match status" value="1"/>
</dbReference>
<protein>
    <submittedName>
        <fullName evidence="1">Chromosomal replication initiator DnaA</fullName>
    </submittedName>
</protein>
<dbReference type="RefSeq" id="WP_138015180.1">
    <property type="nucleotide sequence ID" value="NZ_SULI01000003.1"/>
</dbReference>
<organism evidence="1 2">
    <name type="scientific">Shimia litoralis</name>
    <dbReference type="NCBI Taxonomy" id="420403"/>
    <lineage>
        <taxon>Bacteria</taxon>
        <taxon>Pseudomonadati</taxon>
        <taxon>Pseudomonadota</taxon>
        <taxon>Alphaproteobacteria</taxon>
        <taxon>Rhodobacterales</taxon>
        <taxon>Roseobacteraceae</taxon>
    </lineage>
</organism>
<name>A0A4U7N915_9RHOB</name>
<dbReference type="Proteomes" id="UP000306575">
    <property type="component" value="Unassembled WGS sequence"/>
</dbReference>
<dbReference type="PANTHER" id="PTHR30050:SF5">
    <property type="entry name" value="DNAA REGULATORY INACTIVATOR HDA"/>
    <property type="match status" value="1"/>
</dbReference>
<evidence type="ECO:0000313" key="1">
    <source>
        <dbReference type="EMBL" id="TKZ21856.1"/>
    </source>
</evidence>
<dbReference type="GO" id="GO:0006270">
    <property type="term" value="P:DNA replication initiation"/>
    <property type="evidence" value="ECO:0007669"/>
    <property type="project" value="TreeGrafter"/>
</dbReference>
<dbReference type="InterPro" id="IPR027417">
    <property type="entry name" value="P-loop_NTPase"/>
</dbReference>
<dbReference type="GO" id="GO:0003688">
    <property type="term" value="F:DNA replication origin binding"/>
    <property type="evidence" value="ECO:0007669"/>
    <property type="project" value="TreeGrafter"/>
</dbReference>
<proteinExistence type="predicted"/>
<comment type="caution">
    <text evidence="1">The sequence shown here is derived from an EMBL/GenBank/DDBJ whole genome shotgun (WGS) entry which is preliminary data.</text>
</comment>
<dbReference type="Gene3D" id="3.40.50.300">
    <property type="entry name" value="P-loop containing nucleotide triphosphate hydrolases"/>
    <property type="match status" value="2"/>
</dbReference>